<keyword evidence="1" id="KW-0479">Metal-binding</keyword>
<evidence type="ECO:0000259" key="3">
    <source>
        <dbReference type="PROSITE" id="PS50157"/>
    </source>
</evidence>
<dbReference type="PROSITE" id="PS00028">
    <property type="entry name" value="ZINC_FINGER_C2H2_1"/>
    <property type="match status" value="2"/>
</dbReference>
<protein>
    <submittedName>
        <fullName evidence="4">Zinc finger protein 414</fullName>
    </submittedName>
</protein>
<keyword evidence="1" id="KW-0862">Zinc</keyword>
<dbReference type="PANTHER" id="PTHR21695">
    <property type="entry name" value="ZINC FINGER PROTEIN 414"/>
    <property type="match status" value="1"/>
</dbReference>
<dbReference type="Proteomes" id="UP000694393">
    <property type="component" value="Unplaced"/>
</dbReference>
<feature type="domain" description="C2H2-type" evidence="3">
    <location>
        <begin position="94"/>
        <end position="123"/>
    </location>
</feature>
<feature type="domain" description="C2H2-type" evidence="3">
    <location>
        <begin position="130"/>
        <end position="159"/>
    </location>
</feature>
<feature type="region of interest" description="Disordered" evidence="2">
    <location>
        <begin position="58"/>
        <end position="91"/>
    </location>
</feature>
<dbReference type="InterPro" id="IPR039882">
    <property type="entry name" value="ZN414"/>
</dbReference>
<dbReference type="SMART" id="SM00355">
    <property type="entry name" value="ZnF_C2H2"/>
    <property type="match status" value="4"/>
</dbReference>
<accession>A0A8C8RQ60</accession>
<evidence type="ECO:0000256" key="2">
    <source>
        <dbReference type="SAM" id="MobiDB-lite"/>
    </source>
</evidence>
<dbReference type="PANTHER" id="PTHR21695:SF0">
    <property type="entry name" value="ZINC FINGER PROTEIN 414"/>
    <property type="match status" value="1"/>
</dbReference>
<name>A0A8C8RQ60_9SAUR</name>
<feature type="region of interest" description="Disordered" evidence="2">
    <location>
        <begin position="184"/>
        <end position="216"/>
    </location>
</feature>
<dbReference type="PROSITE" id="PS50157">
    <property type="entry name" value="ZINC_FINGER_C2H2_2"/>
    <property type="match status" value="3"/>
</dbReference>
<reference evidence="4" key="2">
    <citation type="submission" date="2025-09" db="UniProtKB">
        <authorList>
            <consortium name="Ensembl"/>
        </authorList>
    </citation>
    <scope>IDENTIFICATION</scope>
</reference>
<dbReference type="Ensembl" id="ENSPCET00000008773.1">
    <property type="protein sequence ID" value="ENSPCEP00000008468.1"/>
    <property type="gene ID" value="ENSPCEG00000006820.1"/>
</dbReference>
<dbReference type="AlphaFoldDB" id="A0A8C8RQ60"/>
<dbReference type="InterPro" id="IPR031799">
    <property type="entry name" value="Znf-C2H2_ribbon"/>
</dbReference>
<dbReference type="Pfam" id="PF15909">
    <property type="entry name" value="zf-C2H2_8"/>
    <property type="match status" value="1"/>
</dbReference>
<proteinExistence type="predicted"/>
<keyword evidence="5" id="KW-1185">Reference proteome</keyword>
<organism evidence="4 5">
    <name type="scientific">Pelusios castaneus</name>
    <name type="common">West African mud turtle</name>
    <dbReference type="NCBI Taxonomy" id="367368"/>
    <lineage>
        <taxon>Eukaryota</taxon>
        <taxon>Metazoa</taxon>
        <taxon>Chordata</taxon>
        <taxon>Craniata</taxon>
        <taxon>Vertebrata</taxon>
        <taxon>Euteleostomi</taxon>
        <taxon>Archelosauria</taxon>
        <taxon>Testudinata</taxon>
        <taxon>Testudines</taxon>
        <taxon>Pleurodira</taxon>
        <taxon>Pelomedusidae</taxon>
        <taxon>Pelusios</taxon>
    </lineage>
</organism>
<feature type="domain" description="C2H2-type" evidence="3">
    <location>
        <begin position="161"/>
        <end position="190"/>
    </location>
</feature>
<evidence type="ECO:0000313" key="5">
    <source>
        <dbReference type="Proteomes" id="UP000694393"/>
    </source>
</evidence>
<keyword evidence="1" id="KW-0863">Zinc-finger</keyword>
<sequence>MHHQEKSPSPVTGVPARSATALAYHELYASPGPIKSKALKPEKDATLPTFSLDAGCSDPALSSSQMHPTGSGGSGAQSQDLRLPRRRPLPGKHYQCSSYGCKLGFHSMQELMDHMRVHYRPTQSLEGKIFHCPTQGCTDTFPSMQDLMAHMKVHYKPNRYFKCENCLLRFRTHRSLFKHLHVCSDSSRSPAPKVEKPPPPATSGPEKDTPAKPLEGLPKLQGVIRHMEKEAILPSMDAVSTTAPASLPASLPGLHNSLESIPLVSPASHPFPLLDSSLFGPSALTRFSGQPHSSVPGPFLSYMHPSPYSLPQASVQHRLRPYLPSQGLPVSNAVWKKSQGHSSNSRIVWEHTRGRYTCMQCPFSSASREEMTLHIEDQHKNPPLAGRLDGELDFGVGLASFHAKLTPEMENTLYSQL</sequence>
<evidence type="ECO:0000313" key="4">
    <source>
        <dbReference type="Ensembl" id="ENSPCEP00000008468.1"/>
    </source>
</evidence>
<reference evidence="4" key="1">
    <citation type="submission" date="2025-08" db="UniProtKB">
        <authorList>
            <consortium name="Ensembl"/>
        </authorList>
    </citation>
    <scope>IDENTIFICATION</scope>
</reference>
<dbReference type="GO" id="GO:0008270">
    <property type="term" value="F:zinc ion binding"/>
    <property type="evidence" value="ECO:0007669"/>
    <property type="project" value="UniProtKB-KW"/>
</dbReference>
<dbReference type="InterPro" id="IPR013087">
    <property type="entry name" value="Znf_C2H2_type"/>
</dbReference>
<dbReference type="Gene3D" id="3.30.160.60">
    <property type="entry name" value="Classic Zinc Finger"/>
    <property type="match status" value="1"/>
</dbReference>
<evidence type="ECO:0000256" key="1">
    <source>
        <dbReference type="PROSITE-ProRule" id="PRU00042"/>
    </source>
</evidence>